<protein>
    <submittedName>
        <fullName evidence="2">1-deoxy-D-xylulose-5-phosphate synthase</fullName>
        <ecNumber evidence="2">2.2.1.7</ecNumber>
    </submittedName>
</protein>
<dbReference type="Gene3D" id="3.40.50.970">
    <property type="match status" value="1"/>
</dbReference>
<dbReference type="EMBL" id="LKCM01000281">
    <property type="protein sequence ID" value="KPQ41967.1"/>
    <property type="molecule type" value="Genomic_DNA"/>
</dbReference>
<sequence length="278" mass="30963">MELEEIAKNIRKKIFLMSYRAGSGHIAPSFSCVEILVALYFKILNIDKNNLNDENRDRFILSKGHASSALYSILAKKDIIEEKLLDTFCQKDGILGAHPEAHSIPGIEVSTGSLGHGLSFGSGIALAGKIDNKNYKVFVLLSDGECQEGSVWEAAAFASHHKLDNLVAVVDYNMLQSLGKTNEILSLEPFNDRWKAFGWGVKEVDGHNISKIIENLASLPYTNNKPSVLIAHTVKGKGISFMENVPLWHYRIPNNREEIEIALKELGLDRKEFEEALK</sequence>
<dbReference type="PANTHER" id="PTHR47514">
    <property type="entry name" value="TRANSKETOLASE N-TERMINAL SECTION-RELATED"/>
    <property type="match status" value="1"/>
</dbReference>
<dbReference type="PATRIC" id="fig|1719120.3.peg.3790"/>
<dbReference type="Proteomes" id="UP000050360">
    <property type="component" value="Unassembled WGS sequence"/>
</dbReference>
<dbReference type="InterPro" id="IPR005474">
    <property type="entry name" value="Transketolase_N"/>
</dbReference>
<dbReference type="GO" id="GO:0006082">
    <property type="term" value="P:organic acid metabolic process"/>
    <property type="evidence" value="ECO:0007669"/>
    <property type="project" value="UniProtKB-ARBA"/>
</dbReference>
<reference evidence="2 3" key="1">
    <citation type="submission" date="2015-09" db="EMBL/GenBank/DDBJ databases">
        <title>A metagenomics-based metabolic model of nitrate-dependent anaerobic oxidation of methane by Methanoperedens-like archaea.</title>
        <authorList>
            <person name="Arshad A."/>
            <person name="Speth D.R."/>
            <person name="De Graaf R.M."/>
            <person name="Op Den Camp H.J."/>
            <person name="Jetten M.S."/>
            <person name="Welte C.U."/>
        </authorList>
    </citation>
    <scope>NUCLEOTIDE SEQUENCE [LARGE SCALE GENOMIC DNA]</scope>
</reference>
<gene>
    <name evidence="2" type="primary">dxs_4</name>
    <name evidence="2" type="ORF">MPEBLZ_03493</name>
</gene>
<comment type="caution">
    <text evidence="2">The sequence shown here is derived from an EMBL/GenBank/DDBJ whole genome shotgun (WGS) entry which is preliminary data.</text>
</comment>
<dbReference type="GO" id="GO:0044272">
    <property type="term" value="P:sulfur compound biosynthetic process"/>
    <property type="evidence" value="ECO:0007669"/>
    <property type="project" value="UniProtKB-ARBA"/>
</dbReference>
<evidence type="ECO:0000313" key="3">
    <source>
        <dbReference type="Proteomes" id="UP000050360"/>
    </source>
</evidence>
<dbReference type="CDD" id="cd02012">
    <property type="entry name" value="TPP_TK"/>
    <property type="match status" value="1"/>
</dbReference>
<name>A0A0P8A5X4_9EURY</name>
<dbReference type="AlphaFoldDB" id="A0A0P8A5X4"/>
<proteinExistence type="predicted"/>
<dbReference type="GO" id="GO:0008661">
    <property type="term" value="F:1-deoxy-D-xylulose-5-phosphate synthase activity"/>
    <property type="evidence" value="ECO:0007669"/>
    <property type="project" value="UniProtKB-EC"/>
</dbReference>
<feature type="domain" description="Transketolase N-terminal" evidence="1">
    <location>
        <begin position="18"/>
        <end position="274"/>
    </location>
</feature>
<organism evidence="2 3">
    <name type="scientific">Candidatus Methanoperedens nitratireducens</name>
    <dbReference type="NCBI Taxonomy" id="1392998"/>
    <lineage>
        <taxon>Archaea</taxon>
        <taxon>Methanobacteriati</taxon>
        <taxon>Methanobacteriota</taxon>
        <taxon>Stenosarchaea group</taxon>
        <taxon>Methanomicrobia</taxon>
        <taxon>Methanosarcinales</taxon>
        <taxon>ANME-2 cluster</taxon>
        <taxon>Candidatus Methanoperedentaceae</taxon>
        <taxon>Candidatus Methanoperedens</taxon>
    </lineage>
</organism>
<dbReference type="Pfam" id="PF00456">
    <property type="entry name" value="Transketolase_N"/>
    <property type="match status" value="1"/>
</dbReference>
<evidence type="ECO:0000259" key="1">
    <source>
        <dbReference type="Pfam" id="PF00456"/>
    </source>
</evidence>
<dbReference type="PANTHER" id="PTHR47514:SF2">
    <property type="entry name" value="TRANSKETOLASE"/>
    <property type="match status" value="1"/>
</dbReference>
<dbReference type="EC" id="2.2.1.7" evidence="2"/>
<accession>A0A0P8A5X4</accession>
<keyword evidence="2" id="KW-0808">Transferase</keyword>
<dbReference type="InterPro" id="IPR029061">
    <property type="entry name" value="THDP-binding"/>
</dbReference>
<dbReference type="SUPFAM" id="SSF52518">
    <property type="entry name" value="Thiamin diphosphate-binding fold (THDP-binding)"/>
    <property type="match status" value="1"/>
</dbReference>
<evidence type="ECO:0000313" key="2">
    <source>
        <dbReference type="EMBL" id="KPQ41967.1"/>
    </source>
</evidence>